<dbReference type="Gene3D" id="2.40.50.140">
    <property type="entry name" value="Nucleic acid-binding proteins"/>
    <property type="match status" value="1"/>
</dbReference>
<dbReference type="SUPFAM" id="SSF50249">
    <property type="entry name" value="Nucleic acid-binding proteins"/>
    <property type="match status" value="1"/>
</dbReference>
<sequence>MKCTIFGDLVGELVQLAARNDVQPLIVVAQLFKPSVYLNETKQSLCVSSVLESGFFRSGCIQKQETSCWILASIVSVESGLNHWCYLSCNSCIKKVNGVSSGYECINYKKMVLEPIQRFRLHLIVADGIGCLSLMV</sequence>
<reference evidence="1 2" key="1">
    <citation type="journal article" date="2023" name="Plants (Basel)">
        <title>Bridging the Gap: Combining Genomics and Transcriptomics Approaches to Understand Stylosanthes scabra, an Orphan Legume from the Brazilian Caatinga.</title>
        <authorList>
            <person name="Ferreira-Neto J.R.C."/>
            <person name="da Silva M.D."/>
            <person name="Binneck E."/>
            <person name="de Melo N.F."/>
            <person name="da Silva R.H."/>
            <person name="de Melo A.L.T.M."/>
            <person name="Pandolfi V."/>
            <person name="Bustamante F.O."/>
            <person name="Brasileiro-Vidal A.C."/>
            <person name="Benko-Iseppon A.M."/>
        </authorList>
    </citation>
    <scope>NUCLEOTIDE SEQUENCE [LARGE SCALE GENOMIC DNA]</scope>
    <source>
        <tissue evidence="1">Leaves</tissue>
    </source>
</reference>
<keyword evidence="2" id="KW-1185">Reference proteome</keyword>
<proteinExistence type="predicted"/>
<evidence type="ECO:0000313" key="1">
    <source>
        <dbReference type="EMBL" id="MED6205454.1"/>
    </source>
</evidence>
<dbReference type="Proteomes" id="UP001341840">
    <property type="component" value="Unassembled WGS sequence"/>
</dbReference>
<dbReference type="EMBL" id="JASCZI010241708">
    <property type="protein sequence ID" value="MED6205454.1"/>
    <property type="molecule type" value="Genomic_DNA"/>
</dbReference>
<protein>
    <submittedName>
        <fullName evidence="1">Uncharacterized protein</fullName>
    </submittedName>
</protein>
<name>A0ABU6Y879_9FABA</name>
<gene>
    <name evidence="1" type="ORF">PIB30_017878</name>
</gene>
<dbReference type="InterPro" id="IPR012340">
    <property type="entry name" value="NA-bd_OB-fold"/>
</dbReference>
<comment type="caution">
    <text evidence="1">The sequence shown here is derived from an EMBL/GenBank/DDBJ whole genome shotgun (WGS) entry which is preliminary data.</text>
</comment>
<accession>A0ABU6Y879</accession>
<evidence type="ECO:0000313" key="2">
    <source>
        <dbReference type="Proteomes" id="UP001341840"/>
    </source>
</evidence>
<organism evidence="1 2">
    <name type="scientific">Stylosanthes scabra</name>
    <dbReference type="NCBI Taxonomy" id="79078"/>
    <lineage>
        <taxon>Eukaryota</taxon>
        <taxon>Viridiplantae</taxon>
        <taxon>Streptophyta</taxon>
        <taxon>Embryophyta</taxon>
        <taxon>Tracheophyta</taxon>
        <taxon>Spermatophyta</taxon>
        <taxon>Magnoliopsida</taxon>
        <taxon>eudicotyledons</taxon>
        <taxon>Gunneridae</taxon>
        <taxon>Pentapetalae</taxon>
        <taxon>rosids</taxon>
        <taxon>fabids</taxon>
        <taxon>Fabales</taxon>
        <taxon>Fabaceae</taxon>
        <taxon>Papilionoideae</taxon>
        <taxon>50 kb inversion clade</taxon>
        <taxon>dalbergioids sensu lato</taxon>
        <taxon>Dalbergieae</taxon>
        <taxon>Pterocarpus clade</taxon>
        <taxon>Stylosanthes</taxon>
    </lineage>
</organism>